<organism evidence="2 3">
    <name type="scientific">Cercophora newfieldiana</name>
    <dbReference type="NCBI Taxonomy" id="92897"/>
    <lineage>
        <taxon>Eukaryota</taxon>
        <taxon>Fungi</taxon>
        <taxon>Dikarya</taxon>
        <taxon>Ascomycota</taxon>
        <taxon>Pezizomycotina</taxon>
        <taxon>Sordariomycetes</taxon>
        <taxon>Sordariomycetidae</taxon>
        <taxon>Sordariales</taxon>
        <taxon>Lasiosphaeriaceae</taxon>
        <taxon>Cercophora</taxon>
    </lineage>
</organism>
<protein>
    <recommendedName>
        <fullName evidence="4">Transmembrane protein</fullName>
    </recommendedName>
</protein>
<sequence>MQLRQSSSPSPPPSPPRGSRRPITDLLSLAFSSHCTIASAELLAKRVSIFCSFFSLHRRFGRDTAESDTRASRGARLHFLVFCFFLFSASSGLLFLLLHIHALLPHGRFTYRNGIFFFFLGNFKRRGQRNRERKDAFEIPRQIKKTGRTTKQKGTQILEATSLLGPKARRDKQTSILS</sequence>
<evidence type="ECO:0000313" key="2">
    <source>
        <dbReference type="EMBL" id="KAK0649182.1"/>
    </source>
</evidence>
<comment type="caution">
    <text evidence="2">The sequence shown here is derived from an EMBL/GenBank/DDBJ whole genome shotgun (WGS) entry which is preliminary data.</text>
</comment>
<dbReference type="EMBL" id="JAULSV010000003">
    <property type="protein sequence ID" value="KAK0649182.1"/>
    <property type="molecule type" value="Genomic_DNA"/>
</dbReference>
<reference evidence="2" key="1">
    <citation type="submission" date="2023-06" db="EMBL/GenBank/DDBJ databases">
        <title>Genome-scale phylogeny and comparative genomics of the fungal order Sordariales.</title>
        <authorList>
            <consortium name="Lawrence Berkeley National Laboratory"/>
            <person name="Hensen N."/>
            <person name="Bonometti L."/>
            <person name="Westerberg I."/>
            <person name="Brannstrom I.O."/>
            <person name="Guillou S."/>
            <person name="Cros-Aarteil S."/>
            <person name="Calhoun S."/>
            <person name="Haridas S."/>
            <person name="Kuo A."/>
            <person name="Mondo S."/>
            <person name="Pangilinan J."/>
            <person name="Riley R."/>
            <person name="Labutti K."/>
            <person name="Andreopoulos B."/>
            <person name="Lipzen A."/>
            <person name="Chen C."/>
            <person name="Yanf M."/>
            <person name="Daum C."/>
            <person name="Ng V."/>
            <person name="Clum A."/>
            <person name="Steindorff A."/>
            <person name="Ohm R."/>
            <person name="Martin F."/>
            <person name="Silar P."/>
            <person name="Natvig D."/>
            <person name="Lalanne C."/>
            <person name="Gautier V."/>
            <person name="Ament-Velasquez S.L."/>
            <person name="Kruys A."/>
            <person name="Hutchinson M.I."/>
            <person name="Powell A.J."/>
            <person name="Barry K."/>
            <person name="Miller A.N."/>
            <person name="Grigoriev I.V."/>
            <person name="Debuchy R."/>
            <person name="Gladieux P."/>
            <person name="Thoren M.H."/>
            <person name="Johannesson H."/>
        </authorList>
    </citation>
    <scope>NUCLEOTIDE SEQUENCE</scope>
    <source>
        <strain evidence="2">SMH2532-1</strain>
    </source>
</reference>
<evidence type="ECO:0000256" key="1">
    <source>
        <dbReference type="SAM" id="Phobius"/>
    </source>
</evidence>
<dbReference type="Proteomes" id="UP001174936">
    <property type="component" value="Unassembled WGS sequence"/>
</dbReference>
<dbReference type="AlphaFoldDB" id="A0AA39YCZ0"/>
<proteinExistence type="predicted"/>
<keyword evidence="1" id="KW-0812">Transmembrane</keyword>
<keyword evidence="3" id="KW-1185">Reference proteome</keyword>
<name>A0AA39YCZ0_9PEZI</name>
<evidence type="ECO:0000313" key="3">
    <source>
        <dbReference type="Proteomes" id="UP001174936"/>
    </source>
</evidence>
<feature type="transmembrane region" description="Helical" evidence="1">
    <location>
        <begin position="79"/>
        <end position="100"/>
    </location>
</feature>
<keyword evidence="1" id="KW-0472">Membrane</keyword>
<accession>A0AA39YCZ0</accession>
<gene>
    <name evidence="2" type="ORF">B0T16DRAFT_126756</name>
</gene>
<keyword evidence="1" id="KW-1133">Transmembrane helix</keyword>
<evidence type="ECO:0008006" key="4">
    <source>
        <dbReference type="Google" id="ProtNLM"/>
    </source>
</evidence>
<feature type="transmembrane region" description="Helical" evidence="1">
    <location>
        <begin position="106"/>
        <end position="123"/>
    </location>
</feature>